<gene>
    <name evidence="1" type="ORF">PFICI_03396</name>
</gene>
<dbReference type="HOGENOM" id="CLU_1579073_0_0_1"/>
<dbReference type="AlphaFoldDB" id="W3XJH6"/>
<proteinExistence type="predicted"/>
<dbReference type="OrthoDB" id="5138542at2759"/>
<evidence type="ECO:0000313" key="2">
    <source>
        <dbReference type="Proteomes" id="UP000030651"/>
    </source>
</evidence>
<evidence type="ECO:0000313" key="1">
    <source>
        <dbReference type="EMBL" id="ETS85371.1"/>
    </source>
</evidence>
<sequence>MLVDILSHHATTLRVLRIRQMGTEAFDEFNINHFTALDTLEICSSSLLPTAHVACESWALANLKRLVMNCSASSSRHGPQSYFIERIQEWLKLFASAVFHRKKSCQVALQEIEILWYTDSFHHSLPLPDERRRMEDVRLHIEECGLQAILTFQDRYPPIEDDEGYEDEF</sequence>
<name>W3XJH6_PESFW</name>
<protein>
    <submittedName>
        <fullName evidence="1">Uncharacterized protein</fullName>
    </submittedName>
</protein>
<dbReference type="Proteomes" id="UP000030651">
    <property type="component" value="Unassembled WGS sequence"/>
</dbReference>
<reference evidence="2" key="1">
    <citation type="journal article" date="2015" name="BMC Genomics">
        <title>Genomic and transcriptomic analysis of the endophytic fungus Pestalotiopsis fici reveals its lifestyle and high potential for synthesis of natural products.</title>
        <authorList>
            <person name="Wang X."/>
            <person name="Zhang X."/>
            <person name="Liu L."/>
            <person name="Xiang M."/>
            <person name="Wang W."/>
            <person name="Sun X."/>
            <person name="Che Y."/>
            <person name="Guo L."/>
            <person name="Liu G."/>
            <person name="Guo L."/>
            <person name="Wang C."/>
            <person name="Yin W.B."/>
            <person name="Stadler M."/>
            <person name="Zhang X."/>
            <person name="Liu X."/>
        </authorList>
    </citation>
    <scope>NUCLEOTIDE SEQUENCE [LARGE SCALE GENOMIC DNA]</scope>
    <source>
        <strain evidence="2">W106-1 / CGMCC3.15140</strain>
    </source>
</reference>
<accession>W3XJH6</accession>
<organism evidence="1 2">
    <name type="scientific">Pestalotiopsis fici (strain W106-1 / CGMCC3.15140)</name>
    <dbReference type="NCBI Taxonomy" id="1229662"/>
    <lineage>
        <taxon>Eukaryota</taxon>
        <taxon>Fungi</taxon>
        <taxon>Dikarya</taxon>
        <taxon>Ascomycota</taxon>
        <taxon>Pezizomycotina</taxon>
        <taxon>Sordariomycetes</taxon>
        <taxon>Xylariomycetidae</taxon>
        <taxon>Amphisphaeriales</taxon>
        <taxon>Sporocadaceae</taxon>
        <taxon>Pestalotiopsis</taxon>
    </lineage>
</organism>
<dbReference type="GeneID" id="19268409"/>
<dbReference type="InParanoid" id="W3XJH6"/>
<dbReference type="KEGG" id="pfy:PFICI_03396"/>
<keyword evidence="2" id="KW-1185">Reference proteome</keyword>
<dbReference type="EMBL" id="KI912110">
    <property type="protein sequence ID" value="ETS85371.1"/>
    <property type="molecule type" value="Genomic_DNA"/>
</dbReference>
<dbReference type="RefSeq" id="XP_007830168.1">
    <property type="nucleotide sequence ID" value="XM_007831977.1"/>
</dbReference>